<name>A0A265UWX0_9FLAO</name>
<evidence type="ECO:0000313" key="1">
    <source>
        <dbReference type="EMBL" id="OZV69801.1"/>
    </source>
</evidence>
<proteinExistence type="predicted"/>
<gene>
    <name evidence="1" type="ORF">CA834_04045</name>
</gene>
<dbReference type="Proteomes" id="UP000216840">
    <property type="component" value="Unassembled WGS sequence"/>
</dbReference>
<dbReference type="EMBL" id="NGJN01000002">
    <property type="protein sequence ID" value="OZV69801.1"/>
    <property type="molecule type" value="Genomic_DNA"/>
</dbReference>
<dbReference type="OrthoDB" id="1202200at2"/>
<dbReference type="AlphaFoldDB" id="A0A265UWX0"/>
<dbReference type="RefSeq" id="WP_094967393.1">
    <property type="nucleotide sequence ID" value="NZ_NGJN01000002.1"/>
</dbReference>
<reference evidence="1 2" key="1">
    <citation type="submission" date="2017-05" db="EMBL/GenBank/DDBJ databases">
        <title>The draft genome sequence of Idiomarina salinarum WNB302.</title>
        <authorList>
            <person name="Sun Y."/>
            <person name="Chen B."/>
            <person name="Du Z."/>
        </authorList>
    </citation>
    <scope>NUCLEOTIDE SEQUENCE [LARGE SCALE GENOMIC DNA]</scope>
    <source>
        <strain evidence="1 2">WNB302</strain>
    </source>
</reference>
<keyword evidence="2" id="KW-1185">Reference proteome</keyword>
<comment type="caution">
    <text evidence="1">The sequence shown here is derived from an EMBL/GenBank/DDBJ whole genome shotgun (WGS) entry which is preliminary data.</text>
</comment>
<evidence type="ECO:0000313" key="2">
    <source>
        <dbReference type="Proteomes" id="UP000216840"/>
    </source>
</evidence>
<organism evidence="1 2">
    <name type="scientific">Winogradskyella aurantia</name>
    <dbReference type="NCBI Taxonomy" id="1915063"/>
    <lineage>
        <taxon>Bacteria</taxon>
        <taxon>Pseudomonadati</taxon>
        <taxon>Bacteroidota</taxon>
        <taxon>Flavobacteriia</taxon>
        <taxon>Flavobacteriales</taxon>
        <taxon>Flavobacteriaceae</taxon>
        <taxon>Winogradskyella</taxon>
    </lineage>
</organism>
<sequence length="135" mass="16107">MKTTTSNPKAQILLGAGLDILHFESKEWLDTIAFWKDEVKFFNNLLKKKEVSKKSNPDYENMLKNLDKIHVDLFEDLEDSIVEHEKLLARIEQGEYGLSDAEYRERHRILLERMDTFKHDFKVFKRIVFDYAKNL</sequence>
<accession>A0A265UWX0</accession>
<protein>
    <submittedName>
        <fullName evidence="1">Uncharacterized protein</fullName>
    </submittedName>
</protein>